<feature type="region of interest" description="Disordered" evidence="1">
    <location>
        <begin position="120"/>
        <end position="145"/>
    </location>
</feature>
<evidence type="ECO:0000313" key="2">
    <source>
        <dbReference type="EMBL" id="GAA0456698.1"/>
    </source>
</evidence>
<reference evidence="3" key="1">
    <citation type="journal article" date="2019" name="Int. J. Syst. Evol. Microbiol.">
        <title>The Global Catalogue of Microorganisms (GCM) 10K type strain sequencing project: providing services to taxonomists for standard genome sequencing and annotation.</title>
        <authorList>
            <consortium name="The Broad Institute Genomics Platform"/>
            <consortium name="The Broad Institute Genome Sequencing Center for Infectious Disease"/>
            <person name="Wu L."/>
            <person name="Ma J."/>
        </authorList>
    </citation>
    <scope>NUCLEOTIDE SEQUENCE [LARGE SCALE GENOMIC DNA]</scope>
    <source>
        <strain evidence="3">JCM 4805</strain>
    </source>
</reference>
<feature type="region of interest" description="Disordered" evidence="1">
    <location>
        <begin position="84"/>
        <end position="103"/>
    </location>
</feature>
<evidence type="ECO:0000313" key="3">
    <source>
        <dbReference type="Proteomes" id="UP001500909"/>
    </source>
</evidence>
<dbReference type="RefSeq" id="WP_346094689.1">
    <property type="nucleotide sequence ID" value="NZ_BAAABY010000014.1"/>
</dbReference>
<evidence type="ECO:0000256" key="1">
    <source>
        <dbReference type="SAM" id="MobiDB-lite"/>
    </source>
</evidence>
<sequence>MTDDPRRARVAFVEVVGVSPAFEQHRMARRAQWADLIGAELTAAATRGEAVPRDYRLTATVFVAAVNGFPYEWSAGFVEAPWTTSSPNWSASSSAPPEPRLPDRDARYWQLSARWAPTAGYAETPRSSPPLVSRWDARAPCTAQA</sequence>
<dbReference type="InterPro" id="IPR036271">
    <property type="entry name" value="Tet_transcr_reg_TetR-rel_C_sf"/>
</dbReference>
<gene>
    <name evidence="2" type="ORF">GCM10010361_20910</name>
</gene>
<dbReference type="Gene3D" id="1.10.357.10">
    <property type="entry name" value="Tetracycline Repressor, domain 2"/>
    <property type="match status" value="1"/>
</dbReference>
<protein>
    <submittedName>
        <fullName evidence="2">Uncharacterized protein</fullName>
    </submittedName>
</protein>
<dbReference type="SUPFAM" id="SSF48498">
    <property type="entry name" value="Tetracyclin repressor-like, C-terminal domain"/>
    <property type="match status" value="1"/>
</dbReference>
<keyword evidence="3" id="KW-1185">Reference proteome</keyword>
<name>A0ABP3JMM6_9ACTN</name>
<dbReference type="Proteomes" id="UP001500909">
    <property type="component" value="Unassembled WGS sequence"/>
</dbReference>
<proteinExistence type="predicted"/>
<accession>A0ABP3JMM6</accession>
<feature type="compositionally biased region" description="Low complexity" evidence="1">
    <location>
        <begin position="84"/>
        <end position="95"/>
    </location>
</feature>
<comment type="caution">
    <text evidence="2">The sequence shown here is derived from an EMBL/GenBank/DDBJ whole genome shotgun (WGS) entry which is preliminary data.</text>
</comment>
<organism evidence="2 3">
    <name type="scientific">Streptomyces olivaceiscleroticus</name>
    <dbReference type="NCBI Taxonomy" id="68245"/>
    <lineage>
        <taxon>Bacteria</taxon>
        <taxon>Bacillati</taxon>
        <taxon>Actinomycetota</taxon>
        <taxon>Actinomycetes</taxon>
        <taxon>Kitasatosporales</taxon>
        <taxon>Streptomycetaceae</taxon>
        <taxon>Streptomyces</taxon>
    </lineage>
</organism>
<dbReference type="EMBL" id="BAAABY010000014">
    <property type="protein sequence ID" value="GAA0456698.1"/>
    <property type="molecule type" value="Genomic_DNA"/>
</dbReference>